<dbReference type="Proteomes" id="UP001432292">
    <property type="component" value="Chromosome"/>
</dbReference>
<dbReference type="RefSeq" id="WP_159472080.1">
    <property type="nucleotide sequence ID" value="NZ_BAAATH010000041.1"/>
</dbReference>
<evidence type="ECO:0000256" key="3">
    <source>
        <dbReference type="SAM" id="MobiDB-lite"/>
    </source>
</evidence>
<keyword evidence="8" id="KW-1185">Reference proteome</keyword>
<dbReference type="InterPro" id="IPR037143">
    <property type="entry name" value="4-PPantetheinyl_Trfase_dom_sf"/>
</dbReference>
<dbReference type="OrthoDB" id="190168at2"/>
<feature type="region of interest" description="Disordered" evidence="3">
    <location>
        <begin position="50"/>
        <end position="70"/>
    </location>
</feature>
<organism evidence="5 7">
    <name type="scientific">Streptomyces caniferus</name>
    <dbReference type="NCBI Taxonomy" id="285557"/>
    <lineage>
        <taxon>Bacteria</taxon>
        <taxon>Bacillati</taxon>
        <taxon>Actinomycetota</taxon>
        <taxon>Actinomycetes</taxon>
        <taxon>Kitasatosporales</taxon>
        <taxon>Streptomycetaceae</taxon>
        <taxon>Streptomyces</taxon>
    </lineage>
</organism>
<dbReference type="Pfam" id="PF01648">
    <property type="entry name" value="ACPS"/>
    <property type="match status" value="1"/>
</dbReference>
<feature type="domain" description="4'-phosphopantetheinyl transferase" evidence="4">
    <location>
        <begin position="90"/>
        <end position="176"/>
    </location>
</feature>
<evidence type="ECO:0000256" key="1">
    <source>
        <dbReference type="ARBA" id="ARBA00010990"/>
    </source>
</evidence>
<dbReference type="Proteomes" id="UP000435837">
    <property type="component" value="Unassembled WGS sequence"/>
</dbReference>
<dbReference type="PANTHER" id="PTHR12215:SF10">
    <property type="entry name" value="L-AMINOADIPATE-SEMIALDEHYDE DEHYDROGENASE-PHOSPHOPANTETHEINYL TRANSFERASE"/>
    <property type="match status" value="1"/>
</dbReference>
<dbReference type="Gene3D" id="3.90.470.20">
    <property type="entry name" value="4'-phosphopantetheinyl transferase domain"/>
    <property type="match status" value="2"/>
</dbReference>
<keyword evidence="2 6" id="KW-0808">Transferase</keyword>
<comment type="similarity">
    <text evidence="1">Belongs to the P-Pant transferase superfamily. Gsp/Sfp/HetI/AcpT family.</text>
</comment>
<evidence type="ECO:0000256" key="2">
    <source>
        <dbReference type="ARBA" id="ARBA00022679"/>
    </source>
</evidence>
<evidence type="ECO:0000313" key="7">
    <source>
        <dbReference type="Proteomes" id="UP000435837"/>
    </source>
</evidence>
<dbReference type="GO" id="GO:0008897">
    <property type="term" value="F:holo-[acyl-carrier-protein] synthase activity"/>
    <property type="evidence" value="ECO:0007669"/>
    <property type="project" value="InterPro"/>
</dbReference>
<name>A0A640S391_9ACTN</name>
<dbReference type="PANTHER" id="PTHR12215">
    <property type="entry name" value="PHOSPHOPANTETHEINE TRANSFERASE"/>
    <property type="match status" value="1"/>
</dbReference>
<gene>
    <name evidence="6" type="ORF">OG727_00540</name>
    <name evidence="5" type="ORF">Scani_18870</name>
</gene>
<dbReference type="InterPro" id="IPR008278">
    <property type="entry name" value="4-PPantetheinyl_Trfase_dom"/>
</dbReference>
<proteinExistence type="inferred from homology"/>
<reference evidence="6" key="2">
    <citation type="submission" date="2022-10" db="EMBL/GenBank/DDBJ databases">
        <title>The complete genomes of actinobacterial strains from the NBC collection.</title>
        <authorList>
            <person name="Joergensen T.S."/>
            <person name="Alvarez Arevalo M."/>
            <person name="Sterndorff E.B."/>
            <person name="Faurdal D."/>
            <person name="Vuksanovic O."/>
            <person name="Mourched A.-S."/>
            <person name="Charusanti P."/>
            <person name="Shaw S."/>
            <person name="Blin K."/>
            <person name="Weber T."/>
        </authorList>
    </citation>
    <scope>NUCLEOTIDE SEQUENCE</scope>
    <source>
        <strain evidence="6">NBC_01256</strain>
    </source>
</reference>
<dbReference type="InterPro" id="IPR050559">
    <property type="entry name" value="P-Pant_transferase_sf"/>
</dbReference>
<dbReference type="EMBL" id="CP108473">
    <property type="protein sequence ID" value="WUS20907.1"/>
    <property type="molecule type" value="Genomic_DNA"/>
</dbReference>
<dbReference type="GO" id="GO:0005829">
    <property type="term" value="C:cytosol"/>
    <property type="evidence" value="ECO:0007669"/>
    <property type="project" value="TreeGrafter"/>
</dbReference>
<evidence type="ECO:0000259" key="4">
    <source>
        <dbReference type="Pfam" id="PF01648"/>
    </source>
</evidence>
<reference evidence="5 7" key="1">
    <citation type="submission" date="2019-12" db="EMBL/GenBank/DDBJ databases">
        <title>Whole genome shotgun sequence of Streptomyces caniferus NBRC 15389.</title>
        <authorList>
            <person name="Ichikawa N."/>
            <person name="Kimura A."/>
            <person name="Kitahashi Y."/>
            <person name="Komaki H."/>
            <person name="Tamura T."/>
        </authorList>
    </citation>
    <scope>NUCLEOTIDE SEQUENCE [LARGE SCALE GENOMIC DNA]</scope>
    <source>
        <strain evidence="5 7">NBRC 15389</strain>
    </source>
</reference>
<protein>
    <submittedName>
        <fullName evidence="6">4'-phosphopantetheinyl transferase superfamily protein</fullName>
    </submittedName>
</protein>
<dbReference type="EMBL" id="BLIN01000003">
    <property type="protein sequence ID" value="GFE05619.1"/>
    <property type="molecule type" value="Genomic_DNA"/>
</dbReference>
<evidence type="ECO:0000313" key="8">
    <source>
        <dbReference type="Proteomes" id="UP001432292"/>
    </source>
</evidence>
<dbReference type="AlphaFoldDB" id="A0A640S391"/>
<dbReference type="GO" id="GO:0019878">
    <property type="term" value="P:lysine biosynthetic process via aminoadipic acid"/>
    <property type="evidence" value="ECO:0007669"/>
    <property type="project" value="TreeGrafter"/>
</dbReference>
<accession>A0A640S391</accession>
<sequence length="202" mass="21300">MHSTLHTTPRPDDGPVTVVWGEMPPGTERDATHAALLHAAADLTGAPVHRIRLDHGPGGRPRLTGPASGLRVSVSHTRGAGAVALSRHRPVGVDIETVRPFAAGPLARRWLDEASADWVARSPRSARVRAFLWLWTQKEAIGKARGHGLGAGGLTQPLPLPADTLPGPTGRLRTLPDDPRTACAVLPTGSRRHVLALAVGDV</sequence>
<dbReference type="GO" id="GO:0000287">
    <property type="term" value="F:magnesium ion binding"/>
    <property type="evidence" value="ECO:0007669"/>
    <property type="project" value="InterPro"/>
</dbReference>
<evidence type="ECO:0000313" key="5">
    <source>
        <dbReference type="EMBL" id="GFE05619.1"/>
    </source>
</evidence>
<evidence type="ECO:0000313" key="6">
    <source>
        <dbReference type="EMBL" id="WUS20907.1"/>
    </source>
</evidence>
<dbReference type="SUPFAM" id="SSF56214">
    <property type="entry name" value="4'-phosphopantetheinyl transferase"/>
    <property type="match status" value="2"/>
</dbReference>